<dbReference type="Pfam" id="PF15943">
    <property type="entry name" value="YdaS_toxin"/>
    <property type="match status" value="1"/>
</dbReference>
<dbReference type="OrthoDB" id="6446140at2"/>
<keyword evidence="2" id="KW-1185">Reference proteome</keyword>
<comment type="caution">
    <text evidence="1">The sequence shown here is derived from an EMBL/GenBank/DDBJ whole genome shotgun (WGS) entry which is preliminary data.</text>
</comment>
<gene>
    <name evidence="1" type="ORF">FAZ69_22730</name>
</gene>
<dbReference type="RefSeq" id="WP_136897356.1">
    <property type="nucleotide sequence ID" value="NZ_SWJE01000013.1"/>
</dbReference>
<name>A0A4U1HR39_9BURK</name>
<evidence type="ECO:0000313" key="1">
    <source>
        <dbReference type="EMBL" id="TKC83852.1"/>
    </source>
</evidence>
<protein>
    <submittedName>
        <fullName evidence="1">Helix-turn-helix domain-containing protein</fullName>
    </submittedName>
</protein>
<dbReference type="Proteomes" id="UP000305539">
    <property type="component" value="Unassembled WGS sequence"/>
</dbReference>
<organism evidence="1 2">
    <name type="scientific">Trinickia terrae</name>
    <dbReference type="NCBI Taxonomy" id="2571161"/>
    <lineage>
        <taxon>Bacteria</taxon>
        <taxon>Pseudomonadati</taxon>
        <taxon>Pseudomonadota</taxon>
        <taxon>Betaproteobacteria</taxon>
        <taxon>Burkholderiales</taxon>
        <taxon>Burkholderiaceae</taxon>
        <taxon>Trinickia</taxon>
    </lineage>
</organism>
<accession>A0A4U1HR39</accession>
<dbReference type="InterPro" id="IPR010982">
    <property type="entry name" value="Lambda_DNA-bd_dom_sf"/>
</dbReference>
<evidence type="ECO:0000313" key="2">
    <source>
        <dbReference type="Proteomes" id="UP000305539"/>
    </source>
</evidence>
<proteinExistence type="predicted"/>
<dbReference type="Gene3D" id="1.10.260.40">
    <property type="entry name" value="lambda repressor-like DNA-binding domains"/>
    <property type="match status" value="1"/>
</dbReference>
<dbReference type="EMBL" id="SWJE01000013">
    <property type="protein sequence ID" value="TKC83852.1"/>
    <property type="molecule type" value="Genomic_DNA"/>
</dbReference>
<dbReference type="InterPro" id="IPR031856">
    <property type="entry name" value="YdaS_toxin-like"/>
</dbReference>
<dbReference type="SUPFAM" id="SSF47413">
    <property type="entry name" value="lambda repressor-like DNA-binding domains"/>
    <property type="match status" value="1"/>
</dbReference>
<reference evidence="1 2" key="1">
    <citation type="submission" date="2019-04" db="EMBL/GenBank/DDBJ databases">
        <title>Trinickia sp. 7GSK02, isolated from subtropical forest soil.</title>
        <authorList>
            <person name="Gao Z.-H."/>
            <person name="Qiu L.-H."/>
        </authorList>
    </citation>
    <scope>NUCLEOTIDE SEQUENCE [LARGE SCALE GENOMIC DNA]</scope>
    <source>
        <strain evidence="1 2">7GSK02</strain>
    </source>
</reference>
<sequence length="96" mass="10746">MEHFPPIKKACELAGGVTHFAKAIGVRPSTAHEWLTGRRPVPTRRCVQIEAKYCSPEVTRRTLRPSDWFEHWPELIFSSSSICQSDLGSQPKKGGA</sequence>
<dbReference type="AlphaFoldDB" id="A0A4U1HR39"/>
<dbReference type="GO" id="GO:0003677">
    <property type="term" value="F:DNA binding"/>
    <property type="evidence" value="ECO:0007669"/>
    <property type="project" value="InterPro"/>
</dbReference>